<protein>
    <recommendedName>
        <fullName evidence="1">Aminoacyl-transfer RNA synthetases class-II family profile domain-containing protein</fullName>
    </recommendedName>
</protein>
<feature type="domain" description="Aminoacyl-transfer RNA synthetases class-II family profile" evidence="1">
    <location>
        <begin position="220"/>
        <end position="353"/>
    </location>
</feature>
<keyword evidence="3" id="KW-1185">Reference proteome</keyword>
<dbReference type="Gene3D" id="3.30.930.10">
    <property type="entry name" value="Bira Bifunctional Protein, Domain 2"/>
    <property type="match status" value="1"/>
</dbReference>
<dbReference type="PROSITE" id="PS50862">
    <property type="entry name" value="AA_TRNA_LIGASE_II"/>
    <property type="match status" value="1"/>
</dbReference>
<evidence type="ECO:0000313" key="3">
    <source>
        <dbReference type="Proteomes" id="UP001303236"/>
    </source>
</evidence>
<dbReference type="InterPro" id="IPR045864">
    <property type="entry name" value="aa-tRNA-synth_II/BPL/LPL"/>
</dbReference>
<proteinExistence type="predicted"/>
<dbReference type="InterPro" id="IPR006195">
    <property type="entry name" value="aa-tRNA-synth_II"/>
</dbReference>
<sequence>MGYHHARTVGAEAANELRKALTFYYGSAEVTFPGAGIDVTVPAGAGLSEQELGETVRHFLRGHREVAVNVYAEHTPTTERSCGLPTDDRIPVAAGTYLHGPEWRAAMEHTRTLVREGVAARFDAPQLTGSAQIPRDVLVRAGYYQKFPNLVNSVGRIRPDYWDGVSVSQLRPGQTEALASYYVPSEMVLNPVTCYHVYANARTLIDRHGGEDGGLFGIEGPVFRNESHNHGATRLAEFTMFELVRLGGTEQVQETYERLLKSFTDFFASLDVPHRIVSASDAFFGNDPSITRDAQLLNGSKCEVRIPLADGELSVASVNLHGEVFADSFGLRDLGVDATCCAGIGLDRLAYALKSYGLLPAATS</sequence>
<evidence type="ECO:0000313" key="2">
    <source>
        <dbReference type="EMBL" id="WNF29658.1"/>
    </source>
</evidence>
<dbReference type="EMBL" id="CP134500">
    <property type="protein sequence ID" value="WNF29658.1"/>
    <property type="molecule type" value="Genomic_DNA"/>
</dbReference>
<dbReference type="Proteomes" id="UP001303236">
    <property type="component" value="Chromosome"/>
</dbReference>
<evidence type="ECO:0000259" key="1">
    <source>
        <dbReference type="PROSITE" id="PS50862"/>
    </source>
</evidence>
<organism evidence="2 3">
    <name type="scientific">Streptomyces durocortorensis</name>
    <dbReference type="NCBI Taxonomy" id="2811104"/>
    <lineage>
        <taxon>Bacteria</taxon>
        <taxon>Bacillati</taxon>
        <taxon>Actinomycetota</taxon>
        <taxon>Actinomycetes</taxon>
        <taxon>Kitasatosporales</taxon>
        <taxon>Streptomycetaceae</taxon>
        <taxon>Streptomyces</taxon>
    </lineage>
</organism>
<dbReference type="SUPFAM" id="SSF55681">
    <property type="entry name" value="Class II aaRS and biotin synthetases"/>
    <property type="match status" value="1"/>
</dbReference>
<accession>A0ABY9W0V3</accession>
<gene>
    <name evidence="2" type="ORF">RI138_24090</name>
</gene>
<reference evidence="2 3" key="1">
    <citation type="submission" date="2023-09" db="EMBL/GenBank/DDBJ databases">
        <title>Genome completion map analysis of the actinomycetes C11-1.</title>
        <authorList>
            <person name="Qin P."/>
            <person name="Guan P."/>
        </authorList>
    </citation>
    <scope>NUCLEOTIDE SEQUENCE [LARGE SCALE GENOMIC DNA]</scope>
    <source>
        <strain evidence="2 3">C11-1</strain>
    </source>
</reference>
<name>A0ABY9W0V3_9ACTN</name>